<feature type="transmembrane region" description="Helical" evidence="2">
    <location>
        <begin position="669"/>
        <end position="690"/>
    </location>
</feature>
<dbReference type="InterPro" id="IPR052994">
    <property type="entry name" value="Tiny_macrocysts_regulators"/>
</dbReference>
<reference evidence="4" key="1">
    <citation type="journal article" date="2006" name="PLoS Biol.">
        <title>Macronuclear genome sequence of the ciliate Tetrahymena thermophila, a model eukaryote.</title>
        <authorList>
            <person name="Eisen J.A."/>
            <person name="Coyne R.S."/>
            <person name="Wu M."/>
            <person name="Wu D."/>
            <person name="Thiagarajan M."/>
            <person name="Wortman J.R."/>
            <person name="Badger J.H."/>
            <person name="Ren Q."/>
            <person name="Amedeo P."/>
            <person name="Jones K.M."/>
            <person name="Tallon L.J."/>
            <person name="Delcher A.L."/>
            <person name="Salzberg S.L."/>
            <person name="Silva J.C."/>
            <person name="Haas B.J."/>
            <person name="Majoros W.H."/>
            <person name="Farzad M."/>
            <person name="Carlton J.M."/>
            <person name="Smith R.K. Jr."/>
            <person name="Garg J."/>
            <person name="Pearlman R.E."/>
            <person name="Karrer K.M."/>
            <person name="Sun L."/>
            <person name="Manning G."/>
            <person name="Elde N.C."/>
            <person name="Turkewitz A.P."/>
            <person name="Asai D.J."/>
            <person name="Wilkes D.E."/>
            <person name="Wang Y."/>
            <person name="Cai H."/>
            <person name="Collins K."/>
            <person name="Stewart B.A."/>
            <person name="Lee S.R."/>
            <person name="Wilamowska K."/>
            <person name="Weinberg Z."/>
            <person name="Ruzzo W.L."/>
            <person name="Wloga D."/>
            <person name="Gaertig J."/>
            <person name="Frankel J."/>
            <person name="Tsao C.-C."/>
            <person name="Gorovsky M.A."/>
            <person name="Keeling P.J."/>
            <person name="Waller R.F."/>
            <person name="Patron N.J."/>
            <person name="Cherry J.M."/>
            <person name="Stover N.A."/>
            <person name="Krieger C.J."/>
            <person name="del Toro C."/>
            <person name="Ryder H.F."/>
            <person name="Williamson S.C."/>
            <person name="Barbeau R.A."/>
            <person name="Hamilton E.P."/>
            <person name="Orias E."/>
        </authorList>
    </citation>
    <scope>NUCLEOTIDE SEQUENCE [LARGE SCALE GENOMIC DNA]</scope>
    <source>
        <strain evidence="4">SB210</strain>
    </source>
</reference>
<dbReference type="GeneID" id="7846173"/>
<dbReference type="PANTHER" id="PTHR31600:SF2">
    <property type="entry name" value="GAMETE ENRICHED GENE 10 PROTEIN-RELATED"/>
    <property type="match status" value="1"/>
</dbReference>
<dbReference type="Proteomes" id="UP000009168">
    <property type="component" value="Unassembled WGS sequence"/>
</dbReference>
<evidence type="ECO:0000313" key="3">
    <source>
        <dbReference type="EMBL" id="EAS01535.2"/>
    </source>
</evidence>
<dbReference type="OrthoDB" id="299087at2759"/>
<keyword evidence="2" id="KW-0472">Membrane</keyword>
<feature type="transmembrane region" description="Helical" evidence="2">
    <location>
        <begin position="874"/>
        <end position="897"/>
    </location>
</feature>
<evidence type="ECO:0000313" key="4">
    <source>
        <dbReference type="Proteomes" id="UP000009168"/>
    </source>
</evidence>
<feature type="coiled-coil region" evidence="1">
    <location>
        <begin position="607"/>
        <end position="642"/>
    </location>
</feature>
<keyword evidence="2" id="KW-1133">Transmembrane helix</keyword>
<sequence length="1015" mass="118961">MSLPLITLNEDLELNFIELFQINAQDFDLQYLACIFTQLLDFQNRKIKKFQEDALDISQQKNNQQKRQNQIYQKGEKSCLLYMSLIEKEFIVKKTSKSFEKTFGFNSEFIQGKQLNTLIPNLLKKHHNLMIQSFISEQSMDIINLGERSLFGLDNKGFIFPISLRIKLQLLENDFGVCVLIQKKQQIFSYIFFEDGGIITDFSKNIFLDIFQTPAFKSEIQINIFDLIPSIEEIVKTQQSNIQVSTTMVVKQPTLFKSTKSDSHEKPIQSPKNNNNLFSQSSEVFHIKFRFLRRITKQKVNINLIEIDYYQKETDQIKKDIILDQLSKQYSLKKSQGYQKIVQSQQTSGYVKSIQQQYFSTREFSQLFENKDQNQIENKENEKNHLINFQIYQTLEENITNKIDQTPNFVEICEPQSQNNSFNQKTFQEINFFKNPENQSPKTYCGSSELKCLSSKAILDKQSIETLFQNYSRRISTNTFEQPEIILSPKIICQERQQVLINQTNEQQDIVFMPTQNFQSLSLQEILSPTIQSQERQQILIKQSKEQQDIAFLPAQNQLKNQNFQKISSNNASNKFTIKNKSNVIQNKNPIIIDNIDSPFSEEQSLSQELQNLNREQTKKYLQEKEEMKQELKNEIASVNSSKYSTEEILKKKMIQRIQKAKFTNGLQLITFTGAGAFAILSIVSLIIYIQNLKSLDSFVQSFLKIDGAIFCFIDVMNLVGLSNYQSVLRNSQSLIAESLELQMYEINQTDFQQQRTLQDYNLNLQKLVLNNDSGDQLDELQKNLFQVQIYASGFYKGDGFQQNSTTTFEQSLQYTLMEFFYEIVFYYINYEEQQEDFIWGNIYNFKQGMKNLQQIVENYAQDQFNNMNLYQTFAIILFATINALLIFSILPLNILIQSQKEKILKLFGTFTPSSIEFQIKQIELGLYKIEQFNALEQTNNNYAFKQAQNQLKQIKQIKNLNFSQNFLSEQAQKQEKSLNNKVSRYIQRQLDRRNSCCSATFSHAYFKFCYIQSF</sequence>
<name>Q23YC9_TETTS</name>
<dbReference type="PANTHER" id="PTHR31600">
    <property type="entry name" value="TINY MACROCYSTS PROTEIN B-RELATED"/>
    <property type="match status" value="1"/>
</dbReference>
<protein>
    <submittedName>
        <fullName evidence="3">Transmembrane protein, putative</fullName>
    </submittedName>
</protein>
<gene>
    <name evidence="3" type="ORF">TTHERM_00898350</name>
</gene>
<dbReference type="AlphaFoldDB" id="Q23YC9"/>
<dbReference type="KEGG" id="tet:TTHERM_00898350"/>
<keyword evidence="2 3" id="KW-0812">Transmembrane</keyword>
<organism evidence="3 4">
    <name type="scientific">Tetrahymena thermophila (strain SB210)</name>
    <dbReference type="NCBI Taxonomy" id="312017"/>
    <lineage>
        <taxon>Eukaryota</taxon>
        <taxon>Sar</taxon>
        <taxon>Alveolata</taxon>
        <taxon>Ciliophora</taxon>
        <taxon>Intramacronucleata</taxon>
        <taxon>Oligohymenophorea</taxon>
        <taxon>Hymenostomatida</taxon>
        <taxon>Tetrahymenina</taxon>
        <taxon>Tetrahymenidae</taxon>
        <taxon>Tetrahymena</taxon>
    </lineage>
</organism>
<evidence type="ECO:0000256" key="2">
    <source>
        <dbReference type="SAM" id="Phobius"/>
    </source>
</evidence>
<keyword evidence="1" id="KW-0175">Coiled coil</keyword>
<proteinExistence type="predicted"/>
<keyword evidence="4" id="KW-1185">Reference proteome</keyword>
<dbReference type="RefSeq" id="XP_001021780.2">
    <property type="nucleotide sequence ID" value="XM_001021780.2"/>
</dbReference>
<accession>Q23YC9</accession>
<dbReference type="HOGENOM" id="CLU_259162_0_0_1"/>
<evidence type="ECO:0000256" key="1">
    <source>
        <dbReference type="SAM" id="Coils"/>
    </source>
</evidence>
<dbReference type="EMBL" id="GG662601">
    <property type="protein sequence ID" value="EAS01535.2"/>
    <property type="molecule type" value="Genomic_DNA"/>
</dbReference>
<dbReference type="InParanoid" id="Q23YC9"/>